<evidence type="ECO:0008006" key="3">
    <source>
        <dbReference type="Google" id="ProtNLM"/>
    </source>
</evidence>
<dbReference type="EMBL" id="SEWF01000036">
    <property type="protein sequence ID" value="RYU93823.1"/>
    <property type="molecule type" value="Genomic_DNA"/>
</dbReference>
<organism evidence="1 2">
    <name type="scientific">Emticicia agri</name>
    <dbReference type="NCBI Taxonomy" id="2492393"/>
    <lineage>
        <taxon>Bacteria</taxon>
        <taxon>Pseudomonadati</taxon>
        <taxon>Bacteroidota</taxon>
        <taxon>Cytophagia</taxon>
        <taxon>Cytophagales</taxon>
        <taxon>Leadbetterellaceae</taxon>
        <taxon>Emticicia</taxon>
    </lineage>
</organism>
<evidence type="ECO:0000313" key="2">
    <source>
        <dbReference type="Proteomes" id="UP000293162"/>
    </source>
</evidence>
<comment type="caution">
    <text evidence="1">The sequence shown here is derived from an EMBL/GenBank/DDBJ whole genome shotgun (WGS) entry which is preliminary data.</text>
</comment>
<reference evidence="1 2" key="1">
    <citation type="submission" date="2019-02" db="EMBL/GenBank/DDBJ databases">
        <title>Bacterial novel species Emticicia sp. 17J42-9 isolated from soil.</title>
        <authorList>
            <person name="Jung H.-Y."/>
        </authorList>
    </citation>
    <scope>NUCLEOTIDE SEQUENCE [LARGE SCALE GENOMIC DNA]</scope>
    <source>
        <strain evidence="1 2">17J42-9</strain>
    </source>
</reference>
<name>A0A4Q5LWF2_9BACT</name>
<keyword evidence="2" id="KW-1185">Reference proteome</keyword>
<dbReference type="Proteomes" id="UP000293162">
    <property type="component" value="Unassembled WGS sequence"/>
</dbReference>
<accession>A0A4Q5LWF2</accession>
<gene>
    <name evidence="1" type="ORF">EWM59_20085</name>
</gene>
<proteinExistence type="predicted"/>
<dbReference type="AlphaFoldDB" id="A0A4Q5LWF2"/>
<dbReference type="OrthoDB" id="1093717at2"/>
<evidence type="ECO:0000313" key="1">
    <source>
        <dbReference type="EMBL" id="RYU93823.1"/>
    </source>
</evidence>
<dbReference type="RefSeq" id="WP_130023042.1">
    <property type="nucleotide sequence ID" value="NZ_SEWF01000036.1"/>
</dbReference>
<sequence length="267" mass="31109">MKAFFSIIYISVNNLSDEKISIGLIMSDNEQLFFKYSKTKLATLKNLFGNEKKAFIKTYLKALEKDISSDSSVKENWINNSYISYLSDYSNNVIQFSPPKNIDIELHIDNFKVFFEKFIFKYEESSDITPIPNIFDKVRKDLYPKIEEKVNIDKIVTPTELENLITPIEVNFIGANGVPVTGQIFDFEKKQYFLENDISRYISLIKALDIKFRKEGKYFVIGKEPKIVENHSLWSQIKNADFLEFVDVTETKIIEEYIDKSGVTPLY</sequence>
<protein>
    <recommendedName>
        <fullName evidence="3">DUF3037 domain-containing protein</fullName>
    </recommendedName>
</protein>